<feature type="compositionally biased region" description="Basic and acidic residues" evidence="1">
    <location>
        <begin position="1"/>
        <end position="14"/>
    </location>
</feature>
<dbReference type="EMBL" id="CM000833">
    <property type="protein sequence ID" value="EET04762.1"/>
    <property type="molecule type" value="Genomic_DNA"/>
</dbReference>
<dbReference type="Proteomes" id="UP000001812">
    <property type="component" value="Chromosome II"/>
</dbReference>
<accession>A0A0E1W511</accession>
<organism evidence="2">
    <name type="scientific">Burkholderia pseudomallei 1710a</name>
    <dbReference type="NCBI Taxonomy" id="320371"/>
    <lineage>
        <taxon>Bacteria</taxon>
        <taxon>Pseudomonadati</taxon>
        <taxon>Pseudomonadota</taxon>
        <taxon>Betaproteobacteria</taxon>
        <taxon>Burkholderiales</taxon>
        <taxon>Burkholderiaceae</taxon>
        <taxon>Burkholderia</taxon>
        <taxon>pseudomallei group</taxon>
    </lineage>
</organism>
<dbReference type="HOGENOM" id="CLU_2951407_0_0_4"/>
<gene>
    <name evidence="2" type="ORF">BURPS1710A_A0187</name>
</gene>
<evidence type="ECO:0000313" key="2">
    <source>
        <dbReference type="EMBL" id="EET04762.1"/>
    </source>
</evidence>
<protein>
    <submittedName>
        <fullName evidence="2">Uncharacterized protein</fullName>
    </submittedName>
</protein>
<dbReference type="AlphaFoldDB" id="A0A0E1W511"/>
<feature type="compositionally biased region" description="Basic residues" evidence="1">
    <location>
        <begin position="37"/>
        <end position="55"/>
    </location>
</feature>
<name>A0A0E1W511_BURPE</name>
<evidence type="ECO:0000256" key="1">
    <source>
        <dbReference type="SAM" id="MobiDB-lite"/>
    </source>
</evidence>
<feature type="region of interest" description="Disordered" evidence="1">
    <location>
        <begin position="1"/>
        <end position="55"/>
    </location>
</feature>
<sequence>MSGHDLRRAGDRRRAPAVRSRGADLPAAGYRLPANAHRVKPHHEPRHPCGRPLIR</sequence>
<reference evidence="2" key="1">
    <citation type="submission" date="2009-05" db="EMBL/GenBank/DDBJ databases">
        <authorList>
            <person name="Harkins D.M."/>
            <person name="DeShazer D."/>
            <person name="Woods D.E."/>
            <person name="Brinkac L.M."/>
            <person name="Brown K.A."/>
            <person name="Hung G.C."/>
            <person name="Tuanyok A."/>
            <person name="Zhang B."/>
            <person name="Nierman W.C."/>
        </authorList>
    </citation>
    <scope>NUCLEOTIDE SEQUENCE [LARGE SCALE GENOMIC DNA]</scope>
    <source>
        <strain evidence="2">1710a</strain>
    </source>
</reference>
<proteinExistence type="predicted"/>